<protein>
    <submittedName>
        <fullName evidence="1">Uncharacterized protein</fullName>
    </submittedName>
</protein>
<dbReference type="Proteomes" id="UP001054857">
    <property type="component" value="Unassembled WGS sequence"/>
</dbReference>
<evidence type="ECO:0000313" key="2">
    <source>
        <dbReference type="Proteomes" id="UP001054857"/>
    </source>
</evidence>
<evidence type="ECO:0000313" key="1">
    <source>
        <dbReference type="EMBL" id="GFR48867.1"/>
    </source>
</evidence>
<name>A0AAD3DY12_9CHLO</name>
<comment type="caution">
    <text evidence="1">The sequence shown here is derived from an EMBL/GenBank/DDBJ whole genome shotgun (WGS) entry which is preliminary data.</text>
</comment>
<dbReference type="EMBL" id="BMAR01000026">
    <property type="protein sequence ID" value="GFR48867.1"/>
    <property type="molecule type" value="Genomic_DNA"/>
</dbReference>
<organism evidence="1 2">
    <name type="scientific">Astrephomene gubernaculifera</name>
    <dbReference type="NCBI Taxonomy" id="47775"/>
    <lineage>
        <taxon>Eukaryota</taxon>
        <taxon>Viridiplantae</taxon>
        <taxon>Chlorophyta</taxon>
        <taxon>core chlorophytes</taxon>
        <taxon>Chlorophyceae</taxon>
        <taxon>CS clade</taxon>
        <taxon>Chlamydomonadales</taxon>
        <taxon>Astrephomenaceae</taxon>
        <taxon>Astrephomene</taxon>
    </lineage>
</organism>
<gene>
    <name evidence="1" type="ORF">Agub_g10716</name>
</gene>
<reference evidence="1 2" key="1">
    <citation type="journal article" date="2021" name="Sci. Rep.">
        <title>Genome sequencing of the multicellular alga Astrephomene provides insights into convergent evolution of germ-soma differentiation.</title>
        <authorList>
            <person name="Yamashita S."/>
            <person name="Yamamoto K."/>
            <person name="Matsuzaki R."/>
            <person name="Suzuki S."/>
            <person name="Yamaguchi H."/>
            <person name="Hirooka S."/>
            <person name="Minakuchi Y."/>
            <person name="Miyagishima S."/>
            <person name="Kawachi M."/>
            <person name="Toyoda A."/>
            <person name="Nozaki H."/>
        </authorList>
    </citation>
    <scope>NUCLEOTIDE SEQUENCE [LARGE SCALE GENOMIC DNA]</scope>
    <source>
        <strain evidence="1 2">NIES-4017</strain>
    </source>
</reference>
<sequence>MAFAPPYTPRPRLISNKLKIPPSKMSPLAIYHPSRFAGLAQTSTTLRAFATATPTAPAVGTPAEGWTLSLERGIGKAYGAEAELQATRAFRAEVFPDLPIATTWQNLGKALVGGLAASATAAPAPAFTHYTTRPGALKVTTIAANLRTERDIEQRILQACMAAGAGGGGAGAGGAEAG</sequence>
<proteinExistence type="predicted"/>
<accession>A0AAD3DY12</accession>
<keyword evidence="2" id="KW-1185">Reference proteome</keyword>
<feature type="non-terminal residue" evidence="1">
    <location>
        <position position="178"/>
    </location>
</feature>
<dbReference type="AlphaFoldDB" id="A0AAD3DY12"/>